<comment type="caution">
    <text evidence="3">The sequence shown here is derived from an EMBL/GenBank/DDBJ whole genome shotgun (WGS) entry which is preliminary data.</text>
</comment>
<evidence type="ECO:0000313" key="4">
    <source>
        <dbReference type="Proteomes" id="UP001596296"/>
    </source>
</evidence>
<proteinExistence type="predicted"/>
<dbReference type="InterPro" id="IPR000086">
    <property type="entry name" value="NUDIX_hydrolase_dom"/>
</dbReference>
<evidence type="ECO:0000259" key="2">
    <source>
        <dbReference type="PROSITE" id="PS51462"/>
    </source>
</evidence>
<feature type="domain" description="Nudix hydrolase" evidence="2">
    <location>
        <begin position="4"/>
        <end position="152"/>
    </location>
</feature>
<dbReference type="SUPFAM" id="SSF55811">
    <property type="entry name" value="Nudix"/>
    <property type="match status" value="1"/>
</dbReference>
<dbReference type="PROSITE" id="PS00893">
    <property type="entry name" value="NUDIX_BOX"/>
    <property type="match status" value="1"/>
</dbReference>
<dbReference type="EMBL" id="JBHSXL010000009">
    <property type="protein sequence ID" value="MFC6893341.1"/>
    <property type="molecule type" value="Genomic_DNA"/>
</dbReference>
<protein>
    <submittedName>
        <fullName evidence="3">NUDIX hydrolase</fullName>
    </submittedName>
</protein>
<dbReference type="GO" id="GO:0016787">
    <property type="term" value="F:hydrolase activity"/>
    <property type="evidence" value="ECO:0007669"/>
    <property type="project" value="UniProtKB-KW"/>
</dbReference>
<organism evidence="3 4">
    <name type="scientific">Halopenitus salinus</name>
    <dbReference type="NCBI Taxonomy" id="1198295"/>
    <lineage>
        <taxon>Archaea</taxon>
        <taxon>Methanobacteriati</taxon>
        <taxon>Methanobacteriota</taxon>
        <taxon>Stenosarchaea group</taxon>
        <taxon>Halobacteria</taxon>
        <taxon>Halobacteriales</taxon>
        <taxon>Haloferacaceae</taxon>
        <taxon>Halopenitus</taxon>
    </lineage>
</organism>
<dbReference type="InterPro" id="IPR015797">
    <property type="entry name" value="NUDIX_hydrolase-like_dom_sf"/>
</dbReference>
<keyword evidence="4" id="KW-1185">Reference proteome</keyword>
<dbReference type="RefSeq" id="WP_379744868.1">
    <property type="nucleotide sequence ID" value="NZ_JBHSVN010000001.1"/>
</dbReference>
<dbReference type="CDD" id="cd03674">
    <property type="entry name" value="NUDIX_Hydrolase"/>
    <property type="match status" value="1"/>
</dbReference>
<dbReference type="InterPro" id="IPR020084">
    <property type="entry name" value="NUDIX_hydrolase_CS"/>
</dbReference>
<gene>
    <name evidence="3" type="ORF">ACFQE9_12100</name>
</gene>
<dbReference type="AlphaFoldDB" id="A0ABD5UVR4"/>
<sequence length="158" mass="17283">METTRHFTATVYLVNDGATALHRHDRLGIRVPPGGHVDRDELPHEAAIREAREETGLEADLVADVTPIEGPNGRGIPEPAHLMLYDINVDADGRVGHQHVDHLYFAHADAREVDPTGDDEVGADGWAWYTPADLRAGSFDDDVVELGCEAIETVMATR</sequence>
<dbReference type="Pfam" id="PF00293">
    <property type="entry name" value="NUDIX"/>
    <property type="match status" value="1"/>
</dbReference>
<keyword evidence="1 3" id="KW-0378">Hydrolase</keyword>
<evidence type="ECO:0000313" key="3">
    <source>
        <dbReference type="EMBL" id="MFC6893341.1"/>
    </source>
</evidence>
<reference evidence="3 4" key="1">
    <citation type="journal article" date="2019" name="Int. J. Syst. Evol. Microbiol.">
        <title>The Global Catalogue of Microorganisms (GCM) 10K type strain sequencing project: providing services to taxonomists for standard genome sequencing and annotation.</title>
        <authorList>
            <consortium name="The Broad Institute Genomics Platform"/>
            <consortium name="The Broad Institute Genome Sequencing Center for Infectious Disease"/>
            <person name="Wu L."/>
            <person name="Ma J."/>
        </authorList>
    </citation>
    <scope>NUCLEOTIDE SEQUENCE [LARGE SCALE GENOMIC DNA]</scope>
    <source>
        <strain evidence="3 4">SKJ47</strain>
    </source>
</reference>
<dbReference type="Gene3D" id="3.90.79.10">
    <property type="entry name" value="Nucleoside Triphosphate Pyrophosphohydrolase"/>
    <property type="match status" value="1"/>
</dbReference>
<dbReference type="Proteomes" id="UP001596296">
    <property type="component" value="Unassembled WGS sequence"/>
</dbReference>
<name>A0ABD5UVR4_9EURY</name>
<evidence type="ECO:0000256" key="1">
    <source>
        <dbReference type="ARBA" id="ARBA00022801"/>
    </source>
</evidence>
<dbReference type="PROSITE" id="PS51462">
    <property type="entry name" value="NUDIX"/>
    <property type="match status" value="1"/>
</dbReference>
<accession>A0ABD5UVR4</accession>